<proteinExistence type="predicted"/>
<dbReference type="GO" id="GO:0016477">
    <property type="term" value="P:cell migration"/>
    <property type="evidence" value="ECO:0007669"/>
    <property type="project" value="TreeGrafter"/>
</dbReference>
<evidence type="ECO:0000256" key="1">
    <source>
        <dbReference type="SAM" id="Coils"/>
    </source>
</evidence>
<dbReference type="Pfam" id="PF06367">
    <property type="entry name" value="Drf_FH3"/>
    <property type="match status" value="1"/>
</dbReference>
<dbReference type="InParanoid" id="A0A7R8UXD0"/>
<dbReference type="PANTHER" id="PTHR45857:SF9">
    <property type="entry name" value="MULTIPLE WING HAIRS, ISOFORM C"/>
    <property type="match status" value="1"/>
</dbReference>
<dbReference type="SMART" id="SM01139">
    <property type="entry name" value="Drf_FH3"/>
    <property type="match status" value="1"/>
</dbReference>
<dbReference type="InterPro" id="IPR010473">
    <property type="entry name" value="GTPase-bd"/>
</dbReference>
<dbReference type="InterPro" id="IPR043592">
    <property type="entry name" value="FMNL_animal"/>
</dbReference>
<keyword evidence="5" id="KW-1185">Reference proteome</keyword>
<feature type="domain" description="GBD/FH3" evidence="3">
    <location>
        <begin position="174"/>
        <end position="567"/>
    </location>
</feature>
<dbReference type="GO" id="GO:0030866">
    <property type="term" value="P:cortical actin cytoskeleton organization"/>
    <property type="evidence" value="ECO:0007669"/>
    <property type="project" value="TreeGrafter"/>
</dbReference>
<protein>
    <recommendedName>
        <fullName evidence="3">GBD/FH3 domain-containing protein</fullName>
    </recommendedName>
</protein>
<dbReference type="GO" id="GO:0031267">
    <property type="term" value="F:small GTPase binding"/>
    <property type="evidence" value="ECO:0007669"/>
    <property type="project" value="InterPro"/>
</dbReference>
<evidence type="ECO:0000256" key="2">
    <source>
        <dbReference type="SAM" id="MobiDB-lite"/>
    </source>
</evidence>
<dbReference type="InterPro" id="IPR016024">
    <property type="entry name" value="ARM-type_fold"/>
</dbReference>
<evidence type="ECO:0000313" key="5">
    <source>
        <dbReference type="Proteomes" id="UP000594454"/>
    </source>
</evidence>
<dbReference type="InterPro" id="IPR010472">
    <property type="entry name" value="FH3_dom"/>
</dbReference>
<feature type="region of interest" description="Disordered" evidence="2">
    <location>
        <begin position="190"/>
        <end position="215"/>
    </location>
</feature>
<feature type="region of interest" description="Disordered" evidence="2">
    <location>
        <begin position="562"/>
        <end position="595"/>
    </location>
</feature>
<organism evidence="4 5">
    <name type="scientific">Hermetia illucens</name>
    <name type="common">Black soldier fly</name>
    <dbReference type="NCBI Taxonomy" id="343691"/>
    <lineage>
        <taxon>Eukaryota</taxon>
        <taxon>Metazoa</taxon>
        <taxon>Ecdysozoa</taxon>
        <taxon>Arthropoda</taxon>
        <taxon>Hexapoda</taxon>
        <taxon>Insecta</taxon>
        <taxon>Pterygota</taxon>
        <taxon>Neoptera</taxon>
        <taxon>Endopterygota</taxon>
        <taxon>Diptera</taxon>
        <taxon>Brachycera</taxon>
        <taxon>Stratiomyomorpha</taxon>
        <taxon>Stratiomyidae</taxon>
        <taxon>Hermetiinae</taxon>
        <taxon>Hermetia</taxon>
    </lineage>
</organism>
<feature type="region of interest" description="Disordered" evidence="2">
    <location>
        <begin position="1"/>
        <end position="24"/>
    </location>
</feature>
<dbReference type="OMA" id="YGMLLHH"/>
<dbReference type="GO" id="GO:0051015">
    <property type="term" value="F:actin filament binding"/>
    <property type="evidence" value="ECO:0007669"/>
    <property type="project" value="TreeGrafter"/>
</dbReference>
<dbReference type="AlphaFoldDB" id="A0A7R8UXD0"/>
<keyword evidence="1" id="KW-0175">Coiled coil</keyword>
<dbReference type="SMART" id="SM01140">
    <property type="entry name" value="Drf_GBD"/>
    <property type="match status" value="1"/>
</dbReference>
<dbReference type="FunCoup" id="A0A7R8UXD0">
    <property type="interactions" value="31"/>
</dbReference>
<dbReference type="GO" id="GO:0008360">
    <property type="term" value="P:regulation of cell shape"/>
    <property type="evidence" value="ECO:0007669"/>
    <property type="project" value="TreeGrafter"/>
</dbReference>
<evidence type="ECO:0000259" key="3">
    <source>
        <dbReference type="PROSITE" id="PS51232"/>
    </source>
</evidence>
<gene>
    <name evidence="4" type="ORF">HERILL_LOCUS10983</name>
</gene>
<dbReference type="Gene3D" id="1.25.10.10">
    <property type="entry name" value="Leucine-rich Repeat Variant"/>
    <property type="match status" value="1"/>
</dbReference>
<feature type="region of interest" description="Disordered" evidence="2">
    <location>
        <begin position="881"/>
        <end position="901"/>
    </location>
</feature>
<sequence>MGNTITSGVSTLTRSQKSDNSQSQTSHESSRVLFLLYLIHRTWNVVVDTVDVKGRRSRSSEATSEDSGAPRSLYDENFDLDLLDLDDDQSSLYDGSQYSFCSCSYCHDSHQNAFFSSSGLRMSICESELSSYCIGYQMAPSACHTPPGSKMTTDISMSWPPNFTAKENQRPPVYNPEDYIQSLKKFGKRQSGNAKSIYDNSENDNKATDGSRSATLPTKCSQYMSPIPTEPDSEMTLRQFGSVTDLLTKLRSDLRASFPSFVQEFVSSPMDGVSLLLEVLRAIQLSQTMGVTPATLSSSMPRNAQSYQRRALLDELACLQCLSICCCRSPEASARLGTTPVGLLPLAASATGQGIRARILALQLLTVACDKNATSHGSQKCANAGHSAVSEALATLRLRCGEPVRFRLLIGMLNSGGGSGELQAFGIKFINTFLKSAENLQNRLYLQAELFQAGFDPHSMTKTISSTSPWLDKLRAEIKYFEEIKIDVERLQIQARESERIRSQMVILERRVQILQEEKSVLTSMERRLQERCAELQRDIFRLQGVQSDSYKSLEKRPIALPRLIPPGSKQASSDHDDEGISSSETGPSLSPVPIMVLPQKKSQKFSIMLGNGDSYENKDEDATIEDVIEELENIVSDEQKNGTTEYPPSESTILINDQTRSALETTKEKDIVPVNLLPQPPRKSRSLAHLMSQGGSDLDASEYGLLLIHNNSRTSFFEDIDFDLEKSYAQDENIDQVDAVHTSTNREILDVIMKAREVEDDPHLNALRASSPIQIHHTSPVNPPPAQQFNGVFFMTEMNTPQKYPKPDVAAALQARRVSKNIDRFENYGLDSMIDIVLTSGEKEAATQIYFAQNGVSSFKTSTGLNGSSININSGSVVKDTTRTRSNTGSKVTDIPSGLY</sequence>
<dbReference type="SUPFAM" id="SSF48371">
    <property type="entry name" value="ARM repeat"/>
    <property type="match status" value="1"/>
</dbReference>
<dbReference type="InterPro" id="IPR014768">
    <property type="entry name" value="GBD/FH3_dom"/>
</dbReference>
<dbReference type="InterPro" id="IPR011989">
    <property type="entry name" value="ARM-like"/>
</dbReference>
<feature type="coiled-coil region" evidence="1">
    <location>
        <begin position="481"/>
        <end position="518"/>
    </location>
</feature>
<dbReference type="Proteomes" id="UP000594454">
    <property type="component" value="Chromosome 4"/>
</dbReference>
<dbReference type="PROSITE" id="PS51232">
    <property type="entry name" value="GBD_FH3"/>
    <property type="match status" value="1"/>
</dbReference>
<evidence type="ECO:0000313" key="4">
    <source>
        <dbReference type="EMBL" id="CAD7088349.1"/>
    </source>
</evidence>
<reference evidence="4 5" key="1">
    <citation type="submission" date="2020-11" db="EMBL/GenBank/DDBJ databases">
        <authorList>
            <person name="Wallbank WR R."/>
            <person name="Pardo Diaz C."/>
            <person name="Kozak K."/>
            <person name="Martin S."/>
            <person name="Jiggins C."/>
            <person name="Moest M."/>
            <person name="Warren A I."/>
            <person name="Generalovic N T."/>
            <person name="Byers J.R.P. K."/>
            <person name="Montejo-Kovacevich G."/>
            <person name="Yen C E."/>
        </authorList>
    </citation>
    <scope>NUCLEOTIDE SEQUENCE [LARGE SCALE GENOMIC DNA]</scope>
</reference>
<feature type="compositionally biased region" description="Polar residues" evidence="2">
    <location>
        <begin position="190"/>
        <end position="200"/>
    </location>
</feature>
<name>A0A7R8UXD0_HERIL</name>
<dbReference type="OrthoDB" id="6427809at2759"/>
<dbReference type="EMBL" id="LR899012">
    <property type="protein sequence ID" value="CAD7088349.1"/>
    <property type="molecule type" value="Genomic_DNA"/>
</dbReference>
<accession>A0A7R8UXD0</accession>
<dbReference type="GO" id="GO:0005829">
    <property type="term" value="C:cytosol"/>
    <property type="evidence" value="ECO:0007669"/>
    <property type="project" value="TreeGrafter"/>
</dbReference>
<dbReference type="PANTHER" id="PTHR45857">
    <property type="entry name" value="FORMIN-LIKE PROTEIN"/>
    <property type="match status" value="1"/>
</dbReference>